<dbReference type="GO" id="GO:0008270">
    <property type="term" value="F:zinc ion binding"/>
    <property type="evidence" value="ECO:0007669"/>
    <property type="project" value="UniProtKB-KW"/>
</dbReference>
<dbReference type="PANTHER" id="PTHR46621">
    <property type="entry name" value="SNRNA-ACTIVATING PROTEIN COMPLEX SUBUNIT 4"/>
    <property type="match status" value="1"/>
</dbReference>
<feature type="domain" description="Myb-like" evidence="10">
    <location>
        <begin position="379"/>
        <end position="431"/>
    </location>
</feature>
<feature type="domain" description="Myb-like" evidence="10">
    <location>
        <begin position="432"/>
        <end position="483"/>
    </location>
</feature>
<dbReference type="CDD" id="cd00167">
    <property type="entry name" value="SANT"/>
    <property type="match status" value="3"/>
</dbReference>
<feature type="compositionally biased region" description="Low complexity" evidence="9">
    <location>
        <begin position="28"/>
        <end position="49"/>
    </location>
</feature>
<evidence type="ECO:0000256" key="9">
    <source>
        <dbReference type="SAM" id="MobiDB-lite"/>
    </source>
</evidence>
<evidence type="ECO:0000256" key="1">
    <source>
        <dbReference type="ARBA" id="ARBA00022723"/>
    </source>
</evidence>
<evidence type="ECO:0000256" key="6">
    <source>
        <dbReference type="ARBA" id="ARBA00023163"/>
    </source>
</evidence>
<keyword evidence="14" id="KW-1185">Reference proteome</keyword>
<feature type="domain" description="BED-type" evidence="11">
    <location>
        <begin position="712"/>
        <end position="769"/>
    </location>
</feature>
<dbReference type="GO" id="GO:0042795">
    <property type="term" value="P:snRNA transcription by RNA polymerase II"/>
    <property type="evidence" value="ECO:0007669"/>
    <property type="project" value="TreeGrafter"/>
</dbReference>
<dbReference type="GO" id="GO:0001006">
    <property type="term" value="F:RNA polymerase III type 3 promoter sequence-specific DNA binding"/>
    <property type="evidence" value="ECO:0007669"/>
    <property type="project" value="TreeGrafter"/>
</dbReference>
<keyword evidence="4" id="KW-0805">Transcription regulation</keyword>
<feature type="region of interest" description="Disordered" evidence="9">
    <location>
        <begin position="771"/>
        <end position="865"/>
    </location>
</feature>
<keyword evidence="6" id="KW-0804">Transcription</keyword>
<dbReference type="SUPFAM" id="SSF46689">
    <property type="entry name" value="Homeodomain-like"/>
    <property type="match status" value="3"/>
</dbReference>
<evidence type="ECO:0000256" key="2">
    <source>
        <dbReference type="ARBA" id="ARBA00022771"/>
    </source>
</evidence>
<feature type="region of interest" description="Disordered" evidence="9">
    <location>
        <begin position="635"/>
        <end position="712"/>
    </location>
</feature>
<dbReference type="GO" id="GO:0000978">
    <property type="term" value="F:RNA polymerase II cis-regulatory region sequence-specific DNA binding"/>
    <property type="evidence" value="ECO:0007669"/>
    <property type="project" value="TreeGrafter"/>
</dbReference>
<dbReference type="InterPro" id="IPR051575">
    <property type="entry name" value="Myb-like_DNA-bd"/>
</dbReference>
<proteinExistence type="predicted"/>
<evidence type="ECO:0000256" key="5">
    <source>
        <dbReference type="ARBA" id="ARBA00023125"/>
    </source>
</evidence>
<evidence type="ECO:0000256" key="8">
    <source>
        <dbReference type="PROSITE-ProRule" id="PRU00027"/>
    </source>
</evidence>
<dbReference type="Pfam" id="PF02892">
    <property type="entry name" value="zf-BED"/>
    <property type="match status" value="1"/>
</dbReference>
<evidence type="ECO:0000259" key="12">
    <source>
        <dbReference type="PROSITE" id="PS51294"/>
    </source>
</evidence>
<dbReference type="EMBL" id="JAMQYH010000001">
    <property type="protein sequence ID" value="KAJ1702749.1"/>
    <property type="molecule type" value="Genomic_DNA"/>
</dbReference>
<feature type="compositionally biased region" description="Polar residues" evidence="9">
    <location>
        <begin position="685"/>
        <end position="697"/>
    </location>
</feature>
<evidence type="ECO:0000259" key="11">
    <source>
        <dbReference type="PROSITE" id="PS50808"/>
    </source>
</evidence>
<dbReference type="Pfam" id="PF00249">
    <property type="entry name" value="Myb_DNA-binding"/>
    <property type="match status" value="3"/>
</dbReference>
<evidence type="ECO:0000259" key="10">
    <source>
        <dbReference type="PROSITE" id="PS50090"/>
    </source>
</evidence>
<feature type="domain" description="HTH myb-type" evidence="12">
    <location>
        <begin position="491"/>
        <end position="536"/>
    </location>
</feature>
<dbReference type="SMART" id="SM00717">
    <property type="entry name" value="SANT"/>
    <property type="match status" value="5"/>
</dbReference>
<feature type="domain" description="Myb-like" evidence="10">
    <location>
        <begin position="491"/>
        <end position="536"/>
    </location>
</feature>
<evidence type="ECO:0000256" key="7">
    <source>
        <dbReference type="ARBA" id="ARBA00023242"/>
    </source>
</evidence>
<feature type="region of interest" description="Disordered" evidence="9">
    <location>
        <begin position="1"/>
        <end position="112"/>
    </location>
</feature>
<feature type="domain" description="HTH myb-type" evidence="12">
    <location>
        <begin position="537"/>
        <end position="590"/>
    </location>
</feature>
<feature type="compositionally biased region" description="Basic residues" evidence="9">
    <location>
        <begin position="700"/>
        <end position="711"/>
    </location>
</feature>
<name>A0A9Q0HXX2_9POAL</name>
<dbReference type="InterPro" id="IPR001005">
    <property type="entry name" value="SANT/Myb"/>
</dbReference>
<dbReference type="PROSITE" id="PS51294">
    <property type="entry name" value="HTH_MYB"/>
    <property type="match status" value="3"/>
</dbReference>
<dbReference type="PROSITE" id="PS50808">
    <property type="entry name" value="ZF_BED"/>
    <property type="match status" value="1"/>
</dbReference>
<comment type="caution">
    <text evidence="13">The sequence shown here is derived from an EMBL/GenBank/DDBJ whole genome shotgun (WGS) entry which is preliminary data.</text>
</comment>
<dbReference type="PROSITE" id="PS50090">
    <property type="entry name" value="MYB_LIKE"/>
    <property type="match status" value="4"/>
</dbReference>
<dbReference type="GO" id="GO:0042796">
    <property type="term" value="P:snRNA transcription by RNA polymerase III"/>
    <property type="evidence" value="ECO:0007669"/>
    <property type="project" value="TreeGrafter"/>
</dbReference>
<protein>
    <submittedName>
        <fullName evidence="13">Uncharacterized protein</fullName>
    </submittedName>
</protein>
<dbReference type="PANTHER" id="PTHR46621:SF1">
    <property type="entry name" value="SNRNA-ACTIVATING PROTEIN COMPLEX SUBUNIT 4"/>
    <property type="match status" value="1"/>
</dbReference>
<sequence>MDSPSCSTDSERDAAFEEDMEGLRRACLLSPTSTSPSASALATHNSESEPGSDSDSDDEEDEDEAYADLLLRLKAQVQDSPRGSPSVIPPLNTLPPSPLKSVPPVREGLDDDDEDYETLKNIQRMLARYDAEASKTEATSTSMDAVQELTNQDCAEDESRLNQPALTQSKNFPKSAQLLFEALKKNRSCQKFVRRKLIEIETKIDENKELRDRVKCLMDFQLACKKKAGRDFTQKRDPRVRLVSFESLNEPSKKNKKKSALYFGPKENWCALEYKRVQEQFPMSLQKQQWSGSEKENLLKGMKQQCQEMLFVSSVNVQSDTEGVRDLNLLPAILNTDFDITAEMMRRCMPFVKWDRLASMYLPGRSGAECESRWLNCEDPLINHKPWSRHEEKKLLFILQNRGVYNWINVAVELGTNRTPFQCLVRYQRSLNPLILNREWTKEEDLQLIAMVETLGEKNWQLVAAQMEGRAANQCATRWRQTLNPKRTIVGRWSLEEDKRLKAAIMIFGSKSWNKICQFVPGRTQPQCRERWVNCLDPSLNHKPWSKEEDSMLLEAVRMHGHFWSQIANFVPSRTDNQCWRRWKLLCPQENVQLEAARKIKRTMLISNFVDRQGERPEISPDDFAIVPQINFEETNKTTAERKPRKARLKKRQDDSNAKDPVVEDPSLRTACSLRATGGKRKRQNSTSSEDGNNNDGTLKRRKKGKISHSVRKQDPWWVHAERIEGAQNHWKCKYCNHVFKGGGVSRLKMHIAGFVGDVVSCPAVPKEIRESTKAELERQGKKPPLRKRKQNGKSKEPATGDVCAPGNGTLVVLEKQGKRSTPKKNKQKETNMGKKRDIDVEKQRVNPNPALVKQKEQNKEKERK</sequence>
<gene>
    <name evidence="13" type="ORF">LUZ63_002528</name>
</gene>
<accession>A0A9Q0HXX2</accession>
<dbReference type="InterPro" id="IPR003656">
    <property type="entry name" value="Znf_BED"/>
</dbReference>
<reference evidence="13" key="1">
    <citation type="journal article" date="2022" name="Cell">
        <title>Repeat-based holocentromeres influence genome architecture and karyotype evolution.</title>
        <authorList>
            <person name="Hofstatter P.G."/>
            <person name="Thangavel G."/>
            <person name="Lux T."/>
            <person name="Neumann P."/>
            <person name="Vondrak T."/>
            <person name="Novak P."/>
            <person name="Zhang M."/>
            <person name="Costa L."/>
            <person name="Castellani M."/>
            <person name="Scott A."/>
            <person name="Toegelov H."/>
            <person name="Fuchs J."/>
            <person name="Mata-Sucre Y."/>
            <person name="Dias Y."/>
            <person name="Vanzela A.L.L."/>
            <person name="Huettel B."/>
            <person name="Almeida C.C.S."/>
            <person name="Simkova H."/>
            <person name="Souza G."/>
            <person name="Pedrosa-Harand A."/>
            <person name="Macas J."/>
            <person name="Mayer K.F.X."/>
            <person name="Houben A."/>
            <person name="Marques A."/>
        </authorList>
    </citation>
    <scope>NUCLEOTIDE SEQUENCE</scope>
    <source>
        <strain evidence="13">RhyBre1mFocal</strain>
    </source>
</reference>
<feature type="compositionally biased region" description="Acidic residues" evidence="9">
    <location>
        <begin position="50"/>
        <end position="66"/>
    </location>
</feature>
<feature type="compositionally biased region" description="Basic and acidic residues" evidence="9">
    <location>
        <begin position="828"/>
        <end position="845"/>
    </location>
</feature>
<keyword evidence="1" id="KW-0479">Metal-binding</keyword>
<evidence type="ECO:0000256" key="4">
    <source>
        <dbReference type="ARBA" id="ARBA00023015"/>
    </source>
</evidence>
<feature type="compositionally biased region" description="Basic and acidic residues" evidence="9">
    <location>
        <begin position="652"/>
        <end position="662"/>
    </location>
</feature>
<dbReference type="Gene3D" id="1.10.10.60">
    <property type="entry name" value="Homeodomain-like"/>
    <property type="match status" value="5"/>
</dbReference>
<organism evidence="13 14">
    <name type="scientific">Rhynchospora breviuscula</name>
    <dbReference type="NCBI Taxonomy" id="2022672"/>
    <lineage>
        <taxon>Eukaryota</taxon>
        <taxon>Viridiplantae</taxon>
        <taxon>Streptophyta</taxon>
        <taxon>Embryophyta</taxon>
        <taxon>Tracheophyta</taxon>
        <taxon>Spermatophyta</taxon>
        <taxon>Magnoliopsida</taxon>
        <taxon>Liliopsida</taxon>
        <taxon>Poales</taxon>
        <taxon>Cyperaceae</taxon>
        <taxon>Cyperoideae</taxon>
        <taxon>Rhynchosporeae</taxon>
        <taxon>Rhynchospora</taxon>
    </lineage>
</organism>
<dbReference type="AlphaFoldDB" id="A0A9Q0HXX2"/>
<feature type="compositionally biased region" description="Basic residues" evidence="9">
    <location>
        <begin position="782"/>
        <end position="793"/>
    </location>
</feature>
<dbReference type="InterPro" id="IPR017930">
    <property type="entry name" value="Myb_dom"/>
</dbReference>
<dbReference type="OrthoDB" id="2143914at2759"/>
<evidence type="ECO:0000256" key="3">
    <source>
        <dbReference type="ARBA" id="ARBA00022833"/>
    </source>
</evidence>
<feature type="compositionally biased region" description="Basic and acidic residues" evidence="9">
    <location>
        <begin position="771"/>
        <end position="781"/>
    </location>
</feature>
<keyword evidence="3" id="KW-0862">Zinc</keyword>
<dbReference type="Proteomes" id="UP001151287">
    <property type="component" value="Unassembled WGS sequence"/>
</dbReference>
<feature type="domain" description="Myb-like" evidence="10">
    <location>
        <begin position="537"/>
        <end position="587"/>
    </location>
</feature>
<dbReference type="InterPro" id="IPR009057">
    <property type="entry name" value="Homeodomain-like_sf"/>
</dbReference>
<dbReference type="GO" id="GO:0019185">
    <property type="term" value="C:snRNA-activating protein complex"/>
    <property type="evidence" value="ECO:0007669"/>
    <property type="project" value="TreeGrafter"/>
</dbReference>
<keyword evidence="5" id="KW-0238">DNA-binding</keyword>
<feature type="compositionally biased region" description="Basic and acidic residues" evidence="9">
    <location>
        <begin position="854"/>
        <end position="865"/>
    </location>
</feature>
<evidence type="ECO:0000313" key="13">
    <source>
        <dbReference type="EMBL" id="KAJ1702749.1"/>
    </source>
</evidence>
<feature type="domain" description="HTH myb-type" evidence="12">
    <location>
        <begin position="432"/>
        <end position="487"/>
    </location>
</feature>
<keyword evidence="7" id="KW-0539">Nucleus</keyword>
<evidence type="ECO:0000313" key="14">
    <source>
        <dbReference type="Proteomes" id="UP001151287"/>
    </source>
</evidence>
<keyword evidence="2 8" id="KW-0863">Zinc-finger</keyword>